<sequence>MDRITAAQVFVAIAERGSMVAASESLDMSRAMVTRYLAAMEQWAGARLLHRTTRRLSLTDAGEATLARCRQMLEVAGAMLVAAPGGSHTPHGLLRISCSQSLAQTALAGAVTAYLERYPQTAVDLQMENRAVNLVDQRIDLAIRITNALEPNLIARQLASCASVVCAAPSYLAAHGTPRRAQDLALHNCLTYTYFGKSLWQFTHDGEALTVPVSGRLSANESQVLLVATVAGAGIALQPRYSAAPLIASGQLVELLPAYQPQDMGIYGIYTSRQHMSPLLRTMLDFLVDWFAGDPEWLAAIALSPLSGRQVGRARHASVAKEVP</sequence>
<keyword evidence="4" id="KW-0804">Transcription</keyword>
<comment type="similarity">
    <text evidence="1">Belongs to the LysR transcriptional regulatory family.</text>
</comment>
<comment type="caution">
    <text evidence="6">The sequence shown here is derived from an EMBL/GenBank/DDBJ whole genome shotgun (WGS) entry which is preliminary data.</text>
</comment>
<dbReference type="SUPFAM" id="SSF46785">
    <property type="entry name" value="Winged helix' DNA-binding domain"/>
    <property type="match status" value="1"/>
</dbReference>
<dbReference type="PROSITE" id="PS50931">
    <property type="entry name" value="HTH_LYSR"/>
    <property type="match status" value="1"/>
</dbReference>
<evidence type="ECO:0000256" key="3">
    <source>
        <dbReference type="ARBA" id="ARBA00023125"/>
    </source>
</evidence>
<dbReference type="SUPFAM" id="SSF53850">
    <property type="entry name" value="Periplasmic binding protein-like II"/>
    <property type="match status" value="1"/>
</dbReference>
<reference evidence="6 7" key="1">
    <citation type="submission" date="2016-10" db="EMBL/GenBank/DDBJ databases">
        <title>Updated version of Genome Assembly of Janthinobacterium lividum ERGS5:01.</title>
        <authorList>
            <person name="Kumar R."/>
            <person name="Acharya V."/>
            <person name="Singh D."/>
        </authorList>
    </citation>
    <scope>NUCLEOTIDE SEQUENCE [LARGE SCALE GENOMIC DNA]</scope>
    <source>
        <strain evidence="6 7">ERGS5:01</strain>
    </source>
</reference>
<dbReference type="InterPro" id="IPR036388">
    <property type="entry name" value="WH-like_DNA-bd_sf"/>
</dbReference>
<name>A0A1E8PUA6_9BURK</name>
<dbReference type="AlphaFoldDB" id="A0A1E8PUA6"/>
<evidence type="ECO:0000259" key="5">
    <source>
        <dbReference type="PROSITE" id="PS50931"/>
    </source>
</evidence>
<dbReference type="PANTHER" id="PTHR30537">
    <property type="entry name" value="HTH-TYPE TRANSCRIPTIONAL REGULATOR"/>
    <property type="match status" value="1"/>
</dbReference>
<dbReference type="GO" id="GO:0006351">
    <property type="term" value="P:DNA-templated transcription"/>
    <property type="evidence" value="ECO:0007669"/>
    <property type="project" value="TreeGrafter"/>
</dbReference>
<protein>
    <submittedName>
        <fullName evidence="6">LysR family transcriptional regulator</fullName>
    </submittedName>
</protein>
<evidence type="ECO:0000313" key="7">
    <source>
        <dbReference type="Proteomes" id="UP000092634"/>
    </source>
</evidence>
<dbReference type="PANTHER" id="PTHR30537:SF35">
    <property type="entry name" value="TRANSCRIPTIONAL REGULATORY PROTEIN"/>
    <property type="match status" value="1"/>
</dbReference>
<dbReference type="FunFam" id="3.40.190.290:FF:000001">
    <property type="entry name" value="Transcriptional regulator, LysR family"/>
    <property type="match status" value="1"/>
</dbReference>
<dbReference type="Pfam" id="PF00126">
    <property type="entry name" value="HTH_1"/>
    <property type="match status" value="1"/>
</dbReference>
<dbReference type="InterPro" id="IPR005119">
    <property type="entry name" value="LysR_subst-bd"/>
</dbReference>
<dbReference type="Proteomes" id="UP000092634">
    <property type="component" value="Unassembled WGS sequence"/>
</dbReference>
<keyword evidence="2" id="KW-0805">Transcription regulation</keyword>
<evidence type="ECO:0000313" key="6">
    <source>
        <dbReference type="EMBL" id="OFJ49942.1"/>
    </source>
</evidence>
<dbReference type="Gene3D" id="3.40.190.290">
    <property type="match status" value="1"/>
</dbReference>
<dbReference type="InterPro" id="IPR036390">
    <property type="entry name" value="WH_DNA-bd_sf"/>
</dbReference>
<evidence type="ECO:0000256" key="2">
    <source>
        <dbReference type="ARBA" id="ARBA00023015"/>
    </source>
</evidence>
<proteinExistence type="inferred from homology"/>
<dbReference type="Gene3D" id="1.10.10.10">
    <property type="entry name" value="Winged helix-like DNA-binding domain superfamily/Winged helix DNA-binding domain"/>
    <property type="match status" value="1"/>
</dbReference>
<accession>A0A1E8PUA6</accession>
<evidence type="ECO:0000256" key="4">
    <source>
        <dbReference type="ARBA" id="ARBA00023163"/>
    </source>
</evidence>
<dbReference type="InterPro" id="IPR058163">
    <property type="entry name" value="LysR-type_TF_proteobact-type"/>
</dbReference>
<dbReference type="CDD" id="cd08422">
    <property type="entry name" value="PBP2_CrgA_like"/>
    <property type="match status" value="1"/>
</dbReference>
<organism evidence="6 7">
    <name type="scientific">Janthinobacterium lividum</name>
    <dbReference type="NCBI Taxonomy" id="29581"/>
    <lineage>
        <taxon>Bacteria</taxon>
        <taxon>Pseudomonadati</taxon>
        <taxon>Pseudomonadota</taxon>
        <taxon>Betaproteobacteria</taxon>
        <taxon>Burkholderiales</taxon>
        <taxon>Oxalobacteraceae</taxon>
        <taxon>Janthinobacterium</taxon>
    </lineage>
</organism>
<dbReference type="Pfam" id="PF03466">
    <property type="entry name" value="LysR_substrate"/>
    <property type="match status" value="1"/>
</dbReference>
<dbReference type="EMBL" id="MAQB02000001">
    <property type="protein sequence ID" value="OFJ49942.1"/>
    <property type="molecule type" value="Genomic_DNA"/>
</dbReference>
<gene>
    <name evidence="6" type="ORF">BA896_014885</name>
</gene>
<dbReference type="GO" id="GO:0043565">
    <property type="term" value="F:sequence-specific DNA binding"/>
    <property type="evidence" value="ECO:0007669"/>
    <property type="project" value="TreeGrafter"/>
</dbReference>
<keyword evidence="3" id="KW-0238">DNA-binding</keyword>
<feature type="domain" description="HTH lysR-type" evidence="5">
    <location>
        <begin position="1"/>
        <end position="59"/>
    </location>
</feature>
<dbReference type="GO" id="GO:0003700">
    <property type="term" value="F:DNA-binding transcription factor activity"/>
    <property type="evidence" value="ECO:0007669"/>
    <property type="project" value="InterPro"/>
</dbReference>
<evidence type="ECO:0000256" key="1">
    <source>
        <dbReference type="ARBA" id="ARBA00009437"/>
    </source>
</evidence>
<dbReference type="InterPro" id="IPR000847">
    <property type="entry name" value="LysR_HTH_N"/>
</dbReference>